<evidence type="ECO:0000313" key="3">
    <source>
        <dbReference type="Proteomes" id="UP001362999"/>
    </source>
</evidence>
<proteinExistence type="predicted"/>
<dbReference type="AlphaFoldDB" id="A0AAW0DQ38"/>
<keyword evidence="3" id="KW-1185">Reference proteome</keyword>
<organism evidence="2 3">
    <name type="scientific">Favolaschia claudopus</name>
    <dbReference type="NCBI Taxonomy" id="2862362"/>
    <lineage>
        <taxon>Eukaryota</taxon>
        <taxon>Fungi</taxon>
        <taxon>Dikarya</taxon>
        <taxon>Basidiomycota</taxon>
        <taxon>Agaricomycotina</taxon>
        <taxon>Agaricomycetes</taxon>
        <taxon>Agaricomycetidae</taxon>
        <taxon>Agaricales</taxon>
        <taxon>Marasmiineae</taxon>
        <taxon>Mycenaceae</taxon>
        <taxon>Favolaschia</taxon>
    </lineage>
</organism>
<evidence type="ECO:0000256" key="1">
    <source>
        <dbReference type="SAM" id="MobiDB-lite"/>
    </source>
</evidence>
<dbReference type="EMBL" id="JAWWNJ010000006">
    <property type="protein sequence ID" value="KAK7053599.1"/>
    <property type="molecule type" value="Genomic_DNA"/>
</dbReference>
<evidence type="ECO:0000313" key="2">
    <source>
        <dbReference type="EMBL" id="KAK7053599.1"/>
    </source>
</evidence>
<comment type="caution">
    <text evidence="2">The sequence shown here is derived from an EMBL/GenBank/DDBJ whole genome shotgun (WGS) entry which is preliminary data.</text>
</comment>
<protein>
    <submittedName>
        <fullName evidence="2">Uncharacterized protein</fullName>
    </submittedName>
</protein>
<gene>
    <name evidence="2" type="ORF">R3P38DRAFT_2851162</name>
</gene>
<feature type="region of interest" description="Disordered" evidence="1">
    <location>
        <begin position="170"/>
        <end position="191"/>
    </location>
</feature>
<reference evidence="2 3" key="1">
    <citation type="journal article" date="2024" name="J Genomics">
        <title>Draft genome sequencing and assembly of Favolaschia claudopus CIRM-BRFM 2984 isolated from oak limbs.</title>
        <authorList>
            <person name="Navarro D."/>
            <person name="Drula E."/>
            <person name="Chaduli D."/>
            <person name="Cazenave R."/>
            <person name="Ahrendt S."/>
            <person name="Wang J."/>
            <person name="Lipzen A."/>
            <person name="Daum C."/>
            <person name="Barry K."/>
            <person name="Grigoriev I.V."/>
            <person name="Favel A."/>
            <person name="Rosso M.N."/>
            <person name="Martin F."/>
        </authorList>
    </citation>
    <scope>NUCLEOTIDE SEQUENCE [LARGE SCALE GENOMIC DNA]</scope>
    <source>
        <strain evidence="2 3">CIRM-BRFM 2984</strain>
    </source>
</reference>
<dbReference type="Proteomes" id="UP001362999">
    <property type="component" value="Unassembled WGS sequence"/>
</dbReference>
<accession>A0AAW0DQ38</accession>
<name>A0AAW0DQ38_9AGAR</name>
<sequence>MALPVTLAVNSTAHLRDVIIVLDNNGKFVPPPELLKTLTNYLREAMKLGKNIEQIYNDPKNGADDNSIIRKARDRKIAALIFLQDVRTSSQKAKQHALGRRVQTQFKLKSTKDPSFMNKTIYPMVDKLGTRRLRYEKAEESVLPDLCTRAGVELVELRVQVELMLATQLESEDAEDSADTYHDNPLENPLQPSIVHTEDAVTTAGFDDGTDSSDLASVVKSEIYEDQLSEAITEAVEDLRQSGAEEKTYEPSFTSDGGWSFLDNTSSISVAQTSTVTSNEAGTSTGYAYGLPFSLKFKLHRLPEAIFGGTGGQGGNGGRDGGGGGIGMAPQLSMGNTTAMNFNCQGPVYIQAEAVQTLR</sequence>